<protein>
    <submittedName>
        <fullName evidence="1">Uncharacterized protein</fullName>
    </submittedName>
</protein>
<dbReference type="Proteomes" id="UP000006729">
    <property type="component" value="Chromosome 6"/>
</dbReference>
<name>A0A3N7F2M5_POPTR</name>
<proteinExistence type="predicted"/>
<keyword evidence="2" id="KW-1185">Reference proteome</keyword>
<dbReference type="InParanoid" id="A0A3N7F2M5"/>
<accession>A0A3N7F2M5</accession>
<evidence type="ECO:0000313" key="1">
    <source>
        <dbReference type="EMBL" id="RQO91643.1"/>
    </source>
</evidence>
<gene>
    <name evidence="1" type="ORF">POPTR_006G128550</name>
</gene>
<reference evidence="1 2" key="1">
    <citation type="journal article" date="2006" name="Science">
        <title>The genome of black cottonwood, Populus trichocarpa (Torr. &amp; Gray).</title>
        <authorList>
            <person name="Tuskan G.A."/>
            <person name="Difazio S."/>
            <person name="Jansson S."/>
            <person name="Bohlmann J."/>
            <person name="Grigoriev I."/>
            <person name="Hellsten U."/>
            <person name="Putnam N."/>
            <person name="Ralph S."/>
            <person name="Rombauts S."/>
            <person name="Salamov A."/>
            <person name="Schein J."/>
            <person name="Sterck L."/>
            <person name="Aerts A."/>
            <person name="Bhalerao R.R."/>
            <person name="Bhalerao R.P."/>
            <person name="Blaudez D."/>
            <person name="Boerjan W."/>
            <person name="Brun A."/>
            <person name="Brunner A."/>
            <person name="Busov V."/>
            <person name="Campbell M."/>
            <person name="Carlson J."/>
            <person name="Chalot M."/>
            <person name="Chapman J."/>
            <person name="Chen G.L."/>
            <person name="Cooper D."/>
            <person name="Coutinho P.M."/>
            <person name="Couturier J."/>
            <person name="Covert S."/>
            <person name="Cronk Q."/>
            <person name="Cunningham R."/>
            <person name="Davis J."/>
            <person name="Degroeve S."/>
            <person name="Dejardin A."/>
            <person name="Depamphilis C."/>
            <person name="Detter J."/>
            <person name="Dirks B."/>
            <person name="Dubchak I."/>
            <person name="Duplessis S."/>
            <person name="Ehlting J."/>
            <person name="Ellis B."/>
            <person name="Gendler K."/>
            <person name="Goodstein D."/>
            <person name="Gribskov M."/>
            <person name="Grimwood J."/>
            <person name="Groover A."/>
            <person name="Gunter L."/>
            <person name="Hamberger B."/>
            <person name="Heinze B."/>
            <person name="Helariutta Y."/>
            <person name="Henrissat B."/>
            <person name="Holligan D."/>
            <person name="Holt R."/>
            <person name="Huang W."/>
            <person name="Islam-Faridi N."/>
            <person name="Jones S."/>
            <person name="Jones-Rhoades M."/>
            <person name="Jorgensen R."/>
            <person name="Joshi C."/>
            <person name="Kangasjarvi J."/>
            <person name="Karlsson J."/>
            <person name="Kelleher C."/>
            <person name="Kirkpatrick R."/>
            <person name="Kirst M."/>
            <person name="Kohler A."/>
            <person name="Kalluri U."/>
            <person name="Larimer F."/>
            <person name="Leebens-Mack J."/>
            <person name="Leple J.C."/>
            <person name="Locascio P."/>
            <person name="Lou Y."/>
            <person name="Lucas S."/>
            <person name="Martin F."/>
            <person name="Montanini B."/>
            <person name="Napoli C."/>
            <person name="Nelson D.R."/>
            <person name="Nelson C."/>
            <person name="Nieminen K."/>
            <person name="Nilsson O."/>
            <person name="Pereda V."/>
            <person name="Peter G."/>
            <person name="Philippe R."/>
            <person name="Pilate G."/>
            <person name="Poliakov A."/>
            <person name="Razumovskaya J."/>
            <person name="Richardson P."/>
            <person name="Rinaldi C."/>
            <person name="Ritland K."/>
            <person name="Rouze P."/>
            <person name="Ryaboy D."/>
            <person name="Schmutz J."/>
            <person name="Schrader J."/>
            <person name="Segerman B."/>
            <person name="Shin H."/>
            <person name="Siddiqui A."/>
            <person name="Sterky F."/>
            <person name="Terry A."/>
            <person name="Tsai C.J."/>
            <person name="Uberbacher E."/>
            <person name="Unneberg P."/>
            <person name="Vahala J."/>
            <person name="Wall K."/>
            <person name="Wessler S."/>
            <person name="Yang G."/>
            <person name="Yin T."/>
            <person name="Douglas C."/>
            <person name="Marra M."/>
            <person name="Sandberg G."/>
            <person name="Van de Peer Y."/>
            <person name="Rokhsar D."/>
        </authorList>
    </citation>
    <scope>NUCLEOTIDE SEQUENCE [LARGE SCALE GENOMIC DNA]</scope>
    <source>
        <strain evidence="2">cv. Nisqually</strain>
    </source>
</reference>
<dbReference type="AlphaFoldDB" id="A0A3N7F2M5"/>
<dbReference type="EMBL" id="CM009295">
    <property type="protein sequence ID" value="RQO91643.1"/>
    <property type="molecule type" value="Genomic_DNA"/>
</dbReference>
<organism evidence="1 2">
    <name type="scientific">Populus trichocarpa</name>
    <name type="common">Western balsam poplar</name>
    <name type="synonym">Populus balsamifera subsp. trichocarpa</name>
    <dbReference type="NCBI Taxonomy" id="3694"/>
    <lineage>
        <taxon>Eukaryota</taxon>
        <taxon>Viridiplantae</taxon>
        <taxon>Streptophyta</taxon>
        <taxon>Embryophyta</taxon>
        <taxon>Tracheophyta</taxon>
        <taxon>Spermatophyta</taxon>
        <taxon>Magnoliopsida</taxon>
        <taxon>eudicotyledons</taxon>
        <taxon>Gunneridae</taxon>
        <taxon>Pentapetalae</taxon>
        <taxon>rosids</taxon>
        <taxon>fabids</taxon>
        <taxon>Malpighiales</taxon>
        <taxon>Salicaceae</taxon>
        <taxon>Saliceae</taxon>
        <taxon>Populus</taxon>
    </lineage>
</organism>
<sequence>MQCFLMTESPTLFPSKYTLKVSKLKAFQLLRTLFYTPKWSQQPIDDIFEQSWSKQSPCNGPPCTLMRTRGKIEDAQKSRLKQSRKESIELIYKFEVSKRCCLLRFKLKPIFLPGKTLHKYCKASWLCPKREQRLECVVVVPSFKSNLCSFQFLSFKSNFCPKREQSWKD</sequence>
<evidence type="ECO:0000313" key="2">
    <source>
        <dbReference type="Proteomes" id="UP000006729"/>
    </source>
</evidence>